<dbReference type="EMBL" id="CM009751">
    <property type="protein sequence ID" value="PUZ64311.1"/>
    <property type="molecule type" value="Genomic_DNA"/>
</dbReference>
<dbReference type="Gramene" id="PUZ64312">
    <property type="protein sequence ID" value="PUZ64312"/>
    <property type="gene ID" value="GQ55_3G133800"/>
</dbReference>
<name>A0A2T7E937_9POAL</name>
<organism evidence="1 2">
    <name type="scientific">Panicum hallii var. hallii</name>
    <dbReference type="NCBI Taxonomy" id="1504633"/>
    <lineage>
        <taxon>Eukaryota</taxon>
        <taxon>Viridiplantae</taxon>
        <taxon>Streptophyta</taxon>
        <taxon>Embryophyta</taxon>
        <taxon>Tracheophyta</taxon>
        <taxon>Spermatophyta</taxon>
        <taxon>Magnoliopsida</taxon>
        <taxon>Liliopsida</taxon>
        <taxon>Poales</taxon>
        <taxon>Poaceae</taxon>
        <taxon>PACMAD clade</taxon>
        <taxon>Panicoideae</taxon>
        <taxon>Panicodae</taxon>
        <taxon>Paniceae</taxon>
        <taxon>Panicinae</taxon>
        <taxon>Panicum</taxon>
        <taxon>Panicum sect. Panicum</taxon>
    </lineage>
</organism>
<dbReference type="Gramene" id="PUZ64311">
    <property type="protein sequence ID" value="PUZ64311"/>
    <property type="gene ID" value="GQ55_3G133800"/>
</dbReference>
<evidence type="ECO:0000313" key="1">
    <source>
        <dbReference type="EMBL" id="PUZ64312.1"/>
    </source>
</evidence>
<evidence type="ECO:0000313" key="2">
    <source>
        <dbReference type="Proteomes" id="UP000244336"/>
    </source>
</evidence>
<sequence>MVRQSDSLSVRFCSFFSGMWSQVVCAQIFQIDLVNSAHHVALSISLSASLFREGDSRSPLPFLKLISVAVEVLVLTSFAEDAGLLRPP</sequence>
<dbReference type="AlphaFoldDB" id="A0A2T7E937"/>
<protein>
    <submittedName>
        <fullName evidence="1">Uncharacterized protein</fullName>
    </submittedName>
</protein>
<dbReference type="Proteomes" id="UP000244336">
    <property type="component" value="Chromosome 3"/>
</dbReference>
<gene>
    <name evidence="1" type="ORF">GQ55_3G133800</name>
</gene>
<dbReference type="EMBL" id="CM009751">
    <property type="protein sequence ID" value="PUZ64312.1"/>
    <property type="molecule type" value="Genomic_DNA"/>
</dbReference>
<proteinExistence type="predicted"/>
<reference evidence="1 2" key="1">
    <citation type="submission" date="2018-04" db="EMBL/GenBank/DDBJ databases">
        <title>WGS assembly of Panicum hallii var. hallii HAL2.</title>
        <authorList>
            <person name="Lovell J."/>
            <person name="Jenkins J."/>
            <person name="Lowry D."/>
            <person name="Mamidi S."/>
            <person name="Sreedasyam A."/>
            <person name="Weng X."/>
            <person name="Barry K."/>
            <person name="Bonette J."/>
            <person name="Campitelli B."/>
            <person name="Daum C."/>
            <person name="Gordon S."/>
            <person name="Gould B."/>
            <person name="Lipzen A."/>
            <person name="MacQueen A."/>
            <person name="Palacio-Mejia J."/>
            <person name="Plott C."/>
            <person name="Shakirov E."/>
            <person name="Shu S."/>
            <person name="Yoshinaga Y."/>
            <person name="Zane M."/>
            <person name="Rokhsar D."/>
            <person name="Grimwood J."/>
            <person name="Schmutz J."/>
            <person name="Juenger T."/>
        </authorList>
    </citation>
    <scope>NUCLEOTIDE SEQUENCE [LARGE SCALE GENOMIC DNA]</scope>
    <source>
        <strain evidence="2">cv. HAL2</strain>
        <strain evidence="1">HAL2</strain>
    </source>
</reference>
<keyword evidence="2" id="KW-1185">Reference proteome</keyword>
<accession>A0A2T7E937</accession>